<reference evidence="2" key="1">
    <citation type="submission" date="2018-02" db="EMBL/GenBank/DDBJ databases">
        <authorList>
            <person name="Cohen D.B."/>
            <person name="Kent A.D."/>
        </authorList>
    </citation>
    <scope>NUCLEOTIDE SEQUENCE</scope>
</reference>
<dbReference type="AlphaFoldDB" id="A0A2N9ENI3"/>
<sequence length="59" mass="6528">MSVSGGDGRRHRSSRLGKGHAVVYSTTPLDTDEEYDAMEASTERASRQEAKELQCHFDA</sequence>
<evidence type="ECO:0000313" key="2">
    <source>
        <dbReference type="EMBL" id="SPC76368.1"/>
    </source>
</evidence>
<dbReference type="EMBL" id="OIVN01000215">
    <property type="protein sequence ID" value="SPC76368.1"/>
    <property type="molecule type" value="Genomic_DNA"/>
</dbReference>
<feature type="compositionally biased region" description="Basic and acidic residues" evidence="1">
    <location>
        <begin position="41"/>
        <end position="59"/>
    </location>
</feature>
<evidence type="ECO:0000256" key="1">
    <source>
        <dbReference type="SAM" id="MobiDB-lite"/>
    </source>
</evidence>
<feature type="compositionally biased region" description="Basic residues" evidence="1">
    <location>
        <begin position="9"/>
        <end position="18"/>
    </location>
</feature>
<proteinExistence type="predicted"/>
<gene>
    <name evidence="2" type="ORF">FSB_LOCUS4250</name>
    <name evidence="3" type="ORF">FSB_LOCUS49127</name>
</gene>
<protein>
    <submittedName>
        <fullName evidence="2">Uncharacterized protein</fullName>
    </submittedName>
</protein>
<accession>A0A2N9ENI3</accession>
<feature type="region of interest" description="Disordered" evidence="1">
    <location>
        <begin position="1"/>
        <end position="59"/>
    </location>
</feature>
<dbReference type="EMBL" id="OIVN01005179">
    <property type="protein sequence ID" value="SPD21245.1"/>
    <property type="molecule type" value="Genomic_DNA"/>
</dbReference>
<evidence type="ECO:0000313" key="3">
    <source>
        <dbReference type="EMBL" id="SPD21245.1"/>
    </source>
</evidence>
<organism evidence="2">
    <name type="scientific">Fagus sylvatica</name>
    <name type="common">Beechnut</name>
    <dbReference type="NCBI Taxonomy" id="28930"/>
    <lineage>
        <taxon>Eukaryota</taxon>
        <taxon>Viridiplantae</taxon>
        <taxon>Streptophyta</taxon>
        <taxon>Embryophyta</taxon>
        <taxon>Tracheophyta</taxon>
        <taxon>Spermatophyta</taxon>
        <taxon>Magnoliopsida</taxon>
        <taxon>eudicotyledons</taxon>
        <taxon>Gunneridae</taxon>
        <taxon>Pentapetalae</taxon>
        <taxon>rosids</taxon>
        <taxon>fabids</taxon>
        <taxon>Fagales</taxon>
        <taxon>Fagaceae</taxon>
        <taxon>Fagus</taxon>
    </lineage>
</organism>
<name>A0A2N9ENI3_FAGSY</name>